<evidence type="ECO:0000256" key="1">
    <source>
        <dbReference type="SAM" id="Phobius"/>
    </source>
</evidence>
<evidence type="ECO:0000313" key="2">
    <source>
        <dbReference type="EMBL" id="GAK99404.1"/>
    </source>
</evidence>
<feature type="transmembrane region" description="Helical" evidence="1">
    <location>
        <begin position="182"/>
        <end position="203"/>
    </location>
</feature>
<evidence type="ECO:0008006" key="4">
    <source>
        <dbReference type="Google" id="ProtNLM"/>
    </source>
</evidence>
<keyword evidence="1" id="KW-0472">Membrane</keyword>
<protein>
    <recommendedName>
        <fullName evidence="4">Transmembrane protein</fullName>
    </recommendedName>
</protein>
<sequence length="209" mass="23761">MLYKPFVKYIILFLFTVGPSIVWAHNPSQSGSLIYQVNDSVWALQVSSALTAYEYEVGHRYGTDSYATPEEFKELVIKLLKDHVHLTFNNGKSVDLTMPIVQLGHETKVTFQVMKVPSVINAIDFTNSSFSNVSRNKNLLVIATRDGTKEKFTLETLNEHHIKIERTENGFSIIKENKFSYINMWTAIIIGMLTVLGIGLLLLKNNFKK</sequence>
<proteinExistence type="predicted"/>
<accession>A0A090Q8I4</accession>
<comment type="caution">
    <text evidence="2">The sequence shown here is derived from an EMBL/GenBank/DDBJ whole genome shotgun (WGS) entry which is preliminary data.</text>
</comment>
<gene>
    <name evidence="2" type="ORF">JCM19314_3449</name>
</gene>
<dbReference type="AlphaFoldDB" id="A0A090Q8I4"/>
<keyword evidence="1" id="KW-0812">Transmembrane</keyword>
<evidence type="ECO:0000313" key="3">
    <source>
        <dbReference type="Proteomes" id="UP000029226"/>
    </source>
</evidence>
<organism evidence="2 3">
    <name type="scientific">Nonlabens ulvanivorans</name>
    <name type="common">Persicivirga ulvanivorans</name>
    <dbReference type="NCBI Taxonomy" id="906888"/>
    <lineage>
        <taxon>Bacteria</taxon>
        <taxon>Pseudomonadati</taxon>
        <taxon>Bacteroidota</taxon>
        <taxon>Flavobacteriia</taxon>
        <taxon>Flavobacteriales</taxon>
        <taxon>Flavobacteriaceae</taxon>
        <taxon>Nonlabens</taxon>
    </lineage>
</organism>
<reference evidence="2 3" key="1">
    <citation type="journal article" date="2014" name="Genome Announc.">
        <title>Draft Genome Sequences of Marine Flavobacterium Nonlabens Strains NR17, NR24, NR27, NR32, NR33, and Ara13.</title>
        <authorList>
            <person name="Nakanishi M."/>
            <person name="Meirelles P."/>
            <person name="Suzuki R."/>
            <person name="Takatani N."/>
            <person name="Mino S."/>
            <person name="Suda W."/>
            <person name="Oshima K."/>
            <person name="Hattori M."/>
            <person name="Ohkuma M."/>
            <person name="Hosokawa M."/>
            <person name="Miyashita K."/>
            <person name="Thompson F.L."/>
            <person name="Niwa A."/>
            <person name="Sawabe T."/>
            <person name="Sawabe T."/>
        </authorList>
    </citation>
    <scope>NUCLEOTIDE SEQUENCE [LARGE SCALE GENOMIC DNA]</scope>
    <source>
        <strain evidence="3">JCM19314</strain>
    </source>
</reference>
<keyword evidence="1" id="KW-1133">Transmembrane helix</keyword>
<name>A0A090Q8I4_NONUL</name>
<dbReference type="Proteomes" id="UP000029226">
    <property type="component" value="Unassembled WGS sequence"/>
</dbReference>
<dbReference type="EMBL" id="BBMM01000002">
    <property type="protein sequence ID" value="GAK99404.1"/>
    <property type="molecule type" value="Genomic_DNA"/>
</dbReference>